<dbReference type="Proteomes" id="UP000249229">
    <property type="component" value="Unassembled WGS sequence"/>
</dbReference>
<name>A0A2W5R3R9_9SPHN</name>
<dbReference type="Gene3D" id="3.40.50.10090">
    <property type="match status" value="2"/>
</dbReference>
<proteinExistence type="predicted"/>
<dbReference type="EMBL" id="QFQI01000002">
    <property type="protein sequence ID" value="PZQ61903.1"/>
    <property type="molecule type" value="Genomic_DNA"/>
</dbReference>
<feature type="domain" description="Tetrapyrrole biosynthesis uroporphyrinogen III synthase" evidence="1">
    <location>
        <begin position="19"/>
        <end position="210"/>
    </location>
</feature>
<dbReference type="AlphaFoldDB" id="A0A2W5R3R9"/>
<dbReference type="InterPro" id="IPR036108">
    <property type="entry name" value="4pyrrol_syn_uPrphyn_synt_sf"/>
</dbReference>
<evidence type="ECO:0000313" key="2">
    <source>
        <dbReference type="EMBL" id="PZQ61903.1"/>
    </source>
</evidence>
<dbReference type="Pfam" id="PF02602">
    <property type="entry name" value="HEM4"/>
    <property type="match status" value="1"/>
</dbReference>
<organism evidence="2 3">
    <name type="scientific">Sphingomonas taxi</name>
    <dbReference type="NCBI Taxonomy" id="1549858"/>
    <lineage>
        <taxon>Bacteria</taxon>
        <taxon>Pseudomonadati</taxon>
        <taxon>Pseudomonadota</taxon>
        <taxon>Alphaproteobacteria</taxon>
        <taxon>Sphingomonadales</taxon>
        <taxon>Sphingomonadaceae</taxon>
        <taxon>Sphingomonas</taxon>
    </lineage>
</organism>
<gene>
    <name evidence="2" type="ORF">DI544_04630</name>
</gene>
<dbReference type="InterPro" id="IPR003754">
    <property type="entry name" value="4pyrrol_synth_uPrphyn_synth"/>
</dbReference>
<comment type="caution">
    <text evidence="2">The sequence shown here is derived from an EMBL/GenBank/DDBJ whole genome shotgun (WGS) entry which is preliminary data.</text>
</comment>
<protein>
    <submittedName>
        <fullName evidence="2">Uroporphyrinogen-III synthase</fullName>
    </submittedName>
</protein>
<evidence type="ECO:0000259" key="1">
    <source>
        <dbReference type="Pfam" id="PF02602"/>
    </source>
</evidence>
<reference evidence="2 3" key="1">
    <citation type="submission" date="2017-08" db="EMBL/GenBank/DDBJ databases">
        <title>Infants hospitalized years apart are colonized by the same room-sourced microbial strains.</title>
        <authorList>
            <person name="Brooks B."/>
            <person name="Olm M.R."/>
            <person name="Firek B.A."/>
            <person name="Baker R."/>
            <person name="Thomas B.C."/>
            <person name="Morowitz M.J."/>
            <person name="Banfield J.F."/>
        </authorList>
    </citation>
    <scope>NUCLEOTIDE SEQUENCE [LARGE SCALE GENOMIC DNA]</scope>
    <source>
        <strain evidence="2">S2_005_001_R1_22</strain>
    </source>
</reference>
<dbReference type="GO" id="GO:0004852">
    <property type="term" value="F:uroporphyrinogen-III synthase activity"/>
    <property type="evidence" value="ECO:0007669"/>
    <property type="project" value="InterPro"/>
</dbReference>
<accession>A0A2W5R3R9</accession>
<dbReference type="SUPFAM" id="SSF69618">
    <property type="entry name" value="HemD-like"/>
    <property type="match status" value="1"/>
</dbReference>
<dbReference type="GO" id="GO:0033014">
    <property type="term" value="P:tetrapyrrole biosynthetic process"/>
    <property type="evidence" value="ECO:0007669"/>
    <property type="project" value="InterPro"/>
</dbReference>
<sequence>MPRRALVLRPAPGNARTCAALAAAGVAAVALPLFRIVPCAWAAPDPAAHDALLLTSANAVRQAGAGLARLAHLPVVAVGAATAEAARGAGLSVALTGSGDVAAVVARAGAWPRLLHLAGRERIAHPGVVAITVYASEAVDVPPEALAGAGGAVVLLHSPRAAARFVALLGTRSRADIRVAALSDAVAAAAGAGWDALAVAPEPDDAALVAVAARLAD</sequence>
<evidence type="ECO:0000313" key="3">
    <source>
        <dbReference type="Proteomes" id="UP000249229"/>
    </source>
</evidence>